<accession>A0ABT8BUH2</accession>
<dbReference type="PANTHER" id="PTHR31377">
    <property type="entry name" value="AGMATINE DEIMINASE-RELATED"/>
    <property type="match status" value="1"/>
</dbReference>
<proteinExistence type="predicted"/>
<dbReference type="Gene3D" id="3.75.10.10">
    <property type="entry name" value="L-arginine/glycine Amidinotransferase, Chain A"/>
    <property type="match status" value="1"/>
</dbReference>
<sequence length="452" mass="51167">MYRKQEQLKFGAHLQALTKNGTLHSKIYKTDTPSPVRAVAEYEDMGGVLIAYPGTQSPKHIQQAPTGHREFGIPNELIVRMQQAETKEPVNLFILCAEENLYDTVLDELQRTASELAIPFSKERVHFVAWNTDTYWTRDYAPWWTYNKTDKTYAIAKHQYTSLGGGSVGLVEGAENVTAQEGHGIFRPNDDYAAVYFSDYLNAPIRKWNLAEWPDNENGPVTHSEINVHNWYNLGLLEVGGNYMVNSSGTLASTYLVAKQNELPLANGNPENPDTEEIDVRMQYILNQFNRFMGIDKYMALVDPSGTYIGHIDCWSKFLSEDTVLLARSDDPKTNKGYDQLEKLYIDNGFRVFRVLCQNIYVPQADQPATTAAYTNSLILNKCVYVPLAGGQYHDQDQQALAIYQEAMPNHTIIGIQGKPETPWLGTDALHCRTHGIPRTVVNNWLKSQFKD</sequence>
<evidence type="ECO:0000313" key="3">
    <source>
        <dbReference type="Proteomes" id="UP001238540"/>
    </source>
</evidence>
<dbReference type="EMBL" id="JAUFQC010000001">
    <property type="protein sequence ID" value="MDN3610422.1"/>
    <property type="molecule type" value="Genomic_DNA"/>
</dbReference>
<gene>
    <name evidence="2" type="ORF">QWZ16_11970</name>
</gene>
<protein>
    <submittedName>
        <fullName evidence="2">Agmatine deiminase family protein</fullName>
    </submittedName>
</protein>
<comment type="caution">
    <text evidence="2">The sequence shown here is derived from an EMBL/GenBank/DDBJ whole genome shotgun (WGS) entry which is preliminary data.</text>
</comment>
<evidence type="ECO:0000313" key="2">
    <source>
        <dbReference type="EMBL" id="MDN3610422.1"/>
    </source>
</evidence>
<evidence type="ECO:0000256" key="1">
    <source>
        <dbReference type="ARBA" id="ARBA00022801"/>
    </source>
</evidence>
<reference evidence="3" key="1">
    <citation type="journal article" date="2019" name="Int. J. Syst. Evol. Microbiol.">
        <title>The Global Catalogue of Microorganisms (GCM) 10K type strain sequencing project: providing services to taxonomists for standard genome sequencing and annotation.</title>
        <authorList>
            <consortium name="The Broad Institute Genomics Platform"/>
            <consortium name="The Broad Institute Genome Sequencing Center for Infectious Disease"/>
            <person name="Wu L."/>
            <person name="Ma J."/>
        </authorList>
    </citation>
    <scope>NUCLEOTIDE SEQUENCE [LARGE SCALE GENOMIC DNA]</scope>
    <source>
        <strain evidence="3">CECT 7398</strain>
    </source>
</reference>
<dbReference type="SUPFAM" id="SSF55909">
    <property type="entry name" value="Pentein"/>
    <property type="match status" value="1"/>
</dbReference>
<dbReference type="Proteomes" id="UP001238540">
    <property type="component" value="Unassembled WGS sequence"/>
</dbReference>
<name>A0ABT8BUH2_9VIBR</name>
<dbReference type="Pfam" id="PF04371">
    <property type="entry name" value="PAD_porph"/>
    <property type="match status" value="1"/>
</dbReference>
<dbReference type="PANTHER" id="PTHR31377:SF0">
    <property type="entry name" value="AGMATINE DEIMINASE-RELATED"/>
    <property type="match status" value="1"/>
</dbReference>
<dbReference type="InterPro" id="IPR007466">
    <property type="entry name" value="Peptidyl-Arg-deiminase_porph"/>
</dbReference>
<keyword evidence="3" id="KW-1185">Reference proteome</keyword>
<dbReference type="RefSeq" id="WP_170882070.1">
    <property type="nucleotide sequence ID" value="NZ_JABEYA020000001.1"/>
</dbReference>
<keyword evidence="1" id="KW-0378">Hydrolase</keyword>
<organism evidence="2 3">
    <name type="scientific">Vibrio ostreicida</name>
    <dbReference type="NCBI Taxonomy" id="526588"/>
    <lineage>
        <taxon>Bacteria</taxon>
        <taxon>Pseudomonadati</taxon>
        <taxon>Pseudomonadota</taxon>
        <taxon>Gammaproteobacteria</taxon>
        <taxon>Vibrionales</taxon>
        <taxon>Vibrionaceae</taxon>
        <taxon>Vibrio</taxon>
    </lineage>
</organism>